<dbReference type="Ensembl" id="ENSAPOT00000021212.1">
    <property type="protein sequence ID" value="ENSAPOP00000013106.1"/>
    <property type="gene ID" value="ENSAPOG00000015883.1"/>
</dbReference>
<name>A0A3Q1F5R5_9TELE</name>
<reference evidence="1" key="1">
    <citation type="submission" date="2025-08" db="UniProtKB">
        <authorList>
            <consortium name="Ensembl"/>
        </authorList>
    </citation>
    <scope>IDENTIFICATION</scope>
</reference>
<sequence>IYNFILSSSSHSSAKIKNTWEKEMGIQFTSCVWWTWQAVRGPAEPEHRAGPEYPEYSFATALSRY</sequence>
<dbReference type="InParanoid" id="A0A3Q1F5R5"/>
<protein>
    <submittedName>
        <fullName evidence="1">Uncharacterized protein</fullName>
    </submittedName>
</protein>
<evidence type="ECO:0000313" key="2">
    <source>
        <dbReference type="Proteomes" id="UP000257200"/>
    </source>
</evidence>
<dbReference type="Proteomes" id="UP000257200">
    <property type="component" value="Unplaced"/>
</dbReference>
<proteinExistence type="predicted"/>
<dbReference type="AlphaFoldDB" id="A0A3Q1F5R5"/>
<keyword evidence="2" id="KW-1185">Reference proteome</keyword>
<evidence type="ECO:0000313" key="1">
    <source>
        <dbReference type="Ensembl" id="ENSAPOP00000013106.1"/>
    </source>
</evidence>
<reference evidence="1" key="2">
    <citation type="submission" date="2025-09" db="UniProtKB">
        <authorList>
            <consortium name="Ensembl"/>
        </authorList>
    </citation>
    <scope>IDENTIFICATION</scope>
</reference>
<accession>A0A3Q1F5R5</accession>
<organism evidence="1 2">
    <name type="scientific">Acanthochromis polyacanthus</name>
    <name type="common">spiny chromis</name>
    <dbReference type="NCBI Taxonomy" id="80966"/>
    <lineage>
        <taxon>Eukaryota</taxon>
        <taxon>Metazoa</taxon>
        <taxon>Chordata</taxon>
        <taxon>Craniata</taxon>
        <taxon>Vertebrata</taxon>
        <taxon>Euteleostomi</taxon>
        <taxon>Actinopterygii</taxon>
        <taxon>Neopterygii</taxon>
        <taxon>Teleostei</taxon>
        <taxon>Neoteleostei</taxon>
        <taxon>Acanthomorphata</taxon>
        <taxon>Ovalentaria</taxon>
        <taxon>Pomacentridae</taxon>
        <taxon>Acanthochromis</taxon>
    </lineage>
</organism>